<accession>A0A091CQ27</accession>
<dbReference type="PROSITE" id="PS51214">
    <property type="entry name" value="IBB"/>
    <property type="match status" value="1"/>
</dbReference>
<dbReference type="InterPro" id="IPR002652">
    <property type="entry name" value="Importin-a_IBB"/>
</dbReference>
<evidence type="ECO:0000256" key="8">
    <source>
        <dbReference type="SAM" id="MobiDB-lite"/>
    </source>
</evidence>
<dbReference type="GO" id="GO:0005634">
    <property type="term" value="C:nucleus"/>
    <property type="evidence" value="ECO:0007669"/>
    <property type="project" value="UniProtKB-SubCell"/>
</dbReference>
<feature type="compositionally biased region" description="Polar residues" evidence="8">
    <location>
        <begin position="212"/>
        <end position="234"/>
    </location>
</feature>
<dbReference type="GO" id="GO:0061608">
    <property type="term" value="F:nuclear import signal receptor activity"/>
    <property type="evidence" value="ECO:0007669"/>
    <property type="project" value="InterPro"/>
</dbReference>
<evidence type="ECO:0000313" key="10">
    <source>
        <dbReference type="EMBL" id="KFO19758.1"/>
    </source>
</evidence>
<dbReference type="GO" id="GO:0005737">
    <property type="term" value="C:cytoplasm"/>
    <property type="evidence" value="ECO:0007669"/>
    <property type="project" value="UniProtKB-SubCell"/>
</dbReference>
<evidence type="ECO:0000256" key="5">
    <source>
        <dbReference type="ARBA" id="ARBA00022990"/>
    </source>
</evidence>
<dbReference type="GO" id="GO:0006606">
    <property type="term" value="P:protein import into nucleus"/>
    <property type="evidence" value="ECO:0007669"/>
    <property type="project" value="InterPro"/>
</dbReference>
<dbReference type="Pfam" id="PF01749">
    <property type="entry name" value="IBB"/>
    <property type="match status" value="1"/>
</dbReference>
<feature type="domain" description="IBB" evidence="9">
    <location>
        <begin position="156"/>
        <end position="219"/>
    </location>
</feature>
<keyword evidence="4" id="KW-0597">Phosphoprotein</keyword>
<comment type="subcellular location">
    <subcellularLocation>
        <location evidence="2">Cytoplasm</location>
    </subcellularLocation>
    <subcellularLocation>
        <location evidence="1">Nucleus</location>
    </subcellularLocation>
</comment>
<evidence type="ECO:0000256" key="7">
    <source>
        <dbReference type="PROSITE-ProRule" id="PRU00561"/>
    </source>
</evidence>
<feature type="region of interest" description="Disordered" evidence="8">
    <location>
        <begin position="22"/>
        <end position="98"/>
    </location>
</feature>
<sequence length="234" mass="25650">MRPLSVSSEDFDMRGSTCISADQHLASSLSPSQDKSMKSLQNLHSQEDDDSSSEGGSGDVLIDGEGGLDREGPEEREEAEKPPENQAQETGPSAKTPARLEDLHSGFSRGGLVQSPLSAADLLQEVNPFVGVGSKRIILGPKLHPQCRKFGRAFSLSQTMSTNENANSPAARLNRFKNKGKDSTEMRRQRIEVNVELRKAKQDDQMLKRRNVSSFPDDTTSPLQENRNNQGTVN</sequence>
<keyword evidence="5" id="KW-0007">Acetylation</keyword>
<proteinExistence type="predicted"/>
<dbReference type="Proteomes" id="UP000028990">
    <property type="component" value="Unassembled WGS sequence"/>
</dbReference>
<feature type="compositionally biased region" description="Polar residues" evidence="8">
    <location>
        <begin position="22"/>
        <end position="44"/>
    </location>
</feature>
<evidence type="ECO:0000256" key="2">
    <source>
        <dbReference type="ARBA" id="ARBA00004496"/>
    </source>
</evidence>
<gene>
    <name evidence="10" type="ORF">H920_18853</name>
</gene>
<feature type="compositionally biased region" description="Basic and acidic residues" evidence="8">
    <location>
        <begin position="67"/>
        <end position="83"/>
    </location>
</feature>
<dbReference type="InterPro" id="IPR036975">
    <property type="entry name" value="Importin-a_IBB_sf"/>
</dbReference>
<protein>
    <submittedName>
        <fullName evidence="10">Importin subunit alpha-2</fullName>
    </submittedName>
</protein>
<dbReference type="EMBL" id="KN124928">
    <property type="protein sequence ID" value="KFO19758.1"/>
    <property type="molecule type" value="Genomic_DNA"/>
</dbReference>
<evidence type="ECO:0000256" key="1">
    <source>
        <dbReference type="ARBA" id="ARBA00004123"/>
    </source>
</evidence>
<evidence type="ECO:0000256" key="6">
    <source>
        <dbReference type="ARBA" id="ARBA00023242"/>
    </source>
</evidence>
<dbReference type="Gene3D" id="1.20.5.690">
    <property type="entry name" value="Importin-alpha, importin-beta-binding domain"/>
    <property type="match status" value="1"/>
</dbReference>
<keyword evidence="3" id="KW-0963">Cytoplasm</keyword>
<name>A0A091CQ27_FUKDA</name>
<evidence type="ECO:0000256" key="4">
    <source>
        <dbReference type="ARBA" id="ARBA00022553"/>
    </source>
</evidence>
<dbReference type="AlphaFoldDB" id="A0A091CQ27"/>
<organism evidence="10 11">
    <name type="scientific">Fukomys damarensis</name>
    <name type="common">Damaraland mole rat</name>
    <name type="synonym">Cryptomys damarensis</name>
    <dbReference type="NCBI Taxonomy" id="885580"/>
    <lineage>
        <taxon>Eukaryota</taxon>
        <taxon>Metazoa</taxon>
        <taxon>Chordata</taxon>
        <taxon>Craniata</taxon>
        <taxon>Vertebrata</taxon>
        <taxon>Euteleostomi</taxon>
        <taxon>Mammalia</taxon>
        <taxon>Eutheria</taxon>
        <taxon>Euarchontoglires</taxon>
        <taxon>Glires</taxon>
        <taxon>Rodentia</taxon>
        <taxon>Hystricomorpha</taxon>
        <taxon>Bathyergidae</taxon>
        <taxon>Fukomys</taxon>
    </lineage>
</organism>
<reference evidence="10 11" key="1">
    <citation type="submission" date="2013-11" db="EMBL/GenBank/DDBJ databases">
        <title>The Damaraland mole rat (Fukomys damarensis) genome and evolution of African mole rats.</title>
        <authorList>
            <person name="Gladyshev V.N."/>
            <person name="Fang X."/>
        </authorList>
    </citation>
    <scope>NUCLEOTIDE SEQUENCE [LARGE SCALE GENOMIC DNA]</scope>
    <source>
        <tissue evidence="10">Liver</tissue>
    </source>
</reference>
<evidence type="ECO:0000313" key="11">
    <source>
        <dbReference type="Proteomes" id="UP000028990"/>
    </source>
</evidence>
<evidence type="ECO:0000259" key="9">
    <source>
        <dbReference type="PROSITE" id="PS51214"/>
    </source>
</evidence>
<keyword evidence="7" id="KW-0813">Transport</keyword>
<dbReference type="FunFam" id="1.20.5.690:FF:000005">
    <property type="entry name" value="Importin subunit alpha"/>
    <property type="match status" value="1"/>
</dbReference>
<keyword evidence="11" id="KW-1185">Reference proteome</keyword>
<feature type="region of interest" description="Disordered" evidence="8">
    <location>
        <begin position="200"/>
        <end position="234"/>
    </location>
</feature>
<keyword evidence="6" id="KW-0539">Nucleus</keyword>
<evidence type="ECO:0000256" key="3">
    <source>
        <dbReference type="ARBA" id="ARBA00022490"/>
    </source>
</evidence>